<protein>
    <submittedName>
        <fullName evidence="2">Cysteine desulfurase-like protein</fullName>
    </submittedName>
</protein>
<evidence type="ECO:0000259" key="1">
    <source>
        <dbReference type="Pfam" id="PF00266"/>
    </source>
</evidence>
<reference evidence="2 3" key="1">
    <citation type="submission" date="2019-11" db="EMBL/GenBank/DDBJ databases">
        <authorList>
            <person name="Yuan L."/>
        </authorList>
    </citation>
    <scope>NUCLEOTIDE SEQUENCE [LARGE SCALE GENOMIC DNA]</scope>
    <source>
        <strain evidence="2 3">TRM43335</strain>
    </source>
</reference>
<organism evidence="2 3">
    <name type="scientific">Streptomyces taklimakanensis</name>
    <dbReference type="NCBI Taxonomy" id="2569853"/>
    <lineage>
        <taxon>Bacteria</taxon>
        <taxon>Bacillati</taxon>
        <taxon>Actinomycetota</taxon>
        <taxon>Actinomycetes</taxon>
        <taxon>Kitasatosporales</taxon>
        <taxon>Streptomycetaceae</taxon>
        <taxon>Streptomyces</taxon>
    </lineage>
</organism>
<dbReference type="AlphaFoldDB" id="A0A6G2B6H1"/>
<name>A0A6G2B6H1_9ACTN</name>
<proteinExistence type="predicted"/>
<dbReference type="InterPro" id="IPR015422">
    <property type="entry name" value="PyrdxlP-dep_Trfase_small"/>
</dbReference>
<gene>
    <name evidence="2" type="ORF">F0L17_01645</name>
</gene>
<evidence type="ECO:0000313" key="2">
    <source>
        <dbReference type="EMBL" id="MTE17857.1"/>
    </source>
</evidence>
<dbReference type="EMBL" id="WIXO01000001">
    <property type="protein sequence ID" value="MTE17857.1"/>
    <property type="molecule type" value="Genomic_DNA"/>
</dbReference>
<feature type="domain" description="Aminotransferase class V" evidence="1">
    <location>
        <begin position="22"/>
        <end position="391"/>
    </location>
</feature>
<dbReference type="Gene3D" id="3.90.1150.10">
    <property type="entry name" value="Aspartate Aminotransferase, domain 1"/>
    <property type="match status" value="1"/>
</dbReference>
<dbReference type="NCBIfam" id="TIGR01976">
    <property type="entry name" value="am_tr_V_VC1184"/>
    <property type="match status" value="1"/>
</dbReference>
<dbReference type="Gene3D" id="3.40.640.10">
    <property type="entry name" value="Type I PLP-dependent aspartate aminotransferase-like (Major domain)"/>
    <property type="match status" value="1"/>
</dbReference>
<dbReference type="PANTHER" id="PTHR43586">
    <property type="entry name" value="CYSTEINE DESULFURASE"/>
    <property type="match status" value="1"/>
</dbReference>
<sequence>MRLDTDRIRGCFPALARGVAHFDGPGGSQVPRQVARAVADTLCGGIANRGTVTAAELRADTVVREARSAMADLLGCRPEGVVFARSMTQATMDLARALAGRWGEGDEIVVTRLDHDANIRPWIIAAEAAGATVRWADFDPVTGDLTVDDVVAVLTPRTRLVAVTAASNLLGTRPDVPAIAEAAHAVGALVYVDGVHLTPHAAVAMTDWGADFYACSPYKFFGPHHGVVAAAPELLETIRPDKLLPSTDAVPERFELGTLPYETLAGTTAAVDFIADLGGPPAGERRVRLLESMRRVEAHEEELFGRLLDGLTALDGVVPYGSPERRTPTVLFSVAGCTPREVYEHLARLGVNAPAGNFYAIEAVRHIGLGEEGAVRAGLAPYNTVEDVDRLLAGVAELASRGPA</sequence>
<evidence type="ECO:0000313" key="3">
    <source>
        <dbReference type="Proteomes" id="UP000473014"/>
    </source>
</evidence>
<dbReference type="OrthoDB" id="7592443at2"/>
<dbReference type="SUPFAM" id="SSF53383">
    <property type="entry name" value="PLP-dependent transferases"/>
    <property type="match status" value="1"/>
</dbReference>
<comment type="caution">
    <text evidence="2">The sequence shown here is derived from an EMBL/GenBank/DDBJ whole genome shotgun (WGS) entry which is preliminary data.</text>
</comment>
<dbReference type="Pfam" id="PF00266">
    <property type="entry name" value="Aminotran_5"/>
    <property type="match status" value="1"/>
</dbReference>
<dbReference type="InterPro" id="IPR015424">
    <property type="entry name" value="PyrdxlP-dep_Trfase"/>
</dbReference>
<dbReference type="RefSeq" id="WP_155069450.1">
    <property type="nucleotide sequence ID" value="NZ_WIXO01000001.1"/>
</dbReference>
<dbReference type="InterPro" id="IPR015421">
    <property type="entry name" value="PyrdxlP-dep_Trfase_major"/>
</dbReference>
<dbReference type="InterPro" id="IPR000192">
    <property type="entry name" value="Aminotrans_V_dom"/>
</dbReference>
<dbReference type="PANTHER" id="PTHR43586:SF21">
    <property type="entry name" value="PYRIDOXAL PHOSPHATE (PLP)-DEPENDENT ASPARTATE AMINOTRANSFERASE SUPERFAMILY"/>
    <property type="match status" value="1"/>
</dbReference>
<dbReference type="Proteomes" id="UP000473014">
    <property type="component" value="Unassembled WGS sequence"/>
</dbReference>
<dbReference type="InterPro" id="IPR011340">
    <property type="entry name" value="Cys_dSase-rel"/>
</dbReference>
<accession>A0A6G2B6H1</accession>
<keyword evidence="3" id="KW-1185">Reference proteome</keyword>